<dbReference type="AlphaFoldDB" id="A0A841KAE9"/>
<dbReference type="RefSeq" id="WP_183335854.1">
    <property type="nucleotide sequence ID" value="NZ_BMHX01000007.1"/>
</dbReference>
<organism evidence="1 2">
    <name type="scientific">Chelatococcus composti</name>
    <dbReference type="NCBI Taxonomy" id="1743235"/>
    <lineage>
        <taxon>Bacteria</taxon>
        <taxon>Pseudomonadati</taxon>
        <taxon>Pseudomonadota</taxon>
        <taxon>Alphaproteobacteria</taxon>
        <taxon>Hyphomicrobiales</taxon>
        <taxon>Chelatococcaceae</taxon>
        <taxon>Chelatococcus</taxon>
    </lineage>
</organism>
<accession>A0A841KAE9</accession>
<keyword evidence="2" id="KW-1185">Reference proteome</keyword>
<dbReference type="EMBL" id="JACHEH010000007">
    <property type="protein sequence ID" value="MBB6169477.1"/>
    <property type="molecule type" value="Genomic_DNA"/>
</dbReference>
<name>A0A841KAE9_9HYPH</name>
<dbReference type="Proteomes" id="UP000588017">
    <property type="component" value="Unassembled WGS sequence"/>
</dbReference>
<dbReference type="NCBIfam" id="NF047331">
    <property type="entry name" value="phage_HTJ"/>
    <property type="match status" value="1"/>
</dbReference>
<protein>
    <submittedName>
        <fullName evidence="1">Uncharacterized protein</fullName>
    </submittedName>
</protein>
<gene>
    <name evidence="1" type="ORF">HNQ73_003119</name>
</gene>
<reference evidence="1 2" key="1">
    <citation type="submission" date="2020-08" db="EMBL/GenBank/DDBJ databases">
        <title>Genomic Encyclopedia of Type Strains, Phase IV (KMG-IV): sequencing the most valuable type-strain genomes for metagenomic binning, comparative biology and taxonomic classification.</title>
        <authorList>
            <person name="Goeker M."/>
        </authorList>
    </citation>
    <scope>NUCLEOTIDE SEQUENCE [LARGE SCALE GENOMIC DNA]</scope>
    <source>
        <strain evidence="1 2">DSM 101465</strain>
    </source>
</reference>
<proteinExistence type="predicted"/>
<sequence length="65" mass="7605">MAWTEADRDALREAIVLGASKVRYADGREVTYRSLEEMRSILRQIEDELAGRRDERTSVVAHLRW</sequence>
<evidence type="ECO:0000313" key="1">
    <source>
        <dbReference type="EMBL" id="MBB6169477.1"/>
    </source>
</evidence>
<comment type="caution">
    <text evidence="1">The sequence shown here is derived from an EMBL/GenBank/DDBJ whole genome shotgun (WGS) entry which is preliminary data.</text>
</comment>
<evidence type="ECO:0000313" key="2">
    <source>
        <dbReference type="Proteomes" id="UP000588017"/>
    </source>
</evidence>